<feature type="domain" description="N-acetyltransferase" evidence="1">
    <location>
        <begin position="1"/>
        <end position="147"/>
    </location>
</feature>
<organism evidence="2 3">
    <name type="scientific">Chitiniphilus purpureus</name>
    <dbReference type="NCBI Taxonomy" id="2981137"/>
    <lineage>
        <taxon>Bacteria</taxon>
        <taxon>Pseudomonadati</taxon>
        <taxon>Pseudomonadota</taxon>
        <taxon>Betaproteobacteria</taxon>
        <taxon>Neisseriales</taxon>
        <taxon>Chitinibacteraceae</taxon>
        <taxon>Chitiniphilus</taxon>
    </lineage>
</organism>
<dbReference type="InterPro" id="IPR000182">
    <property type="entry name" value="GNAT_dom"/>
</dbReference>
<dbReference type="Proteomes" id="UP001061302">
    <property type="component" value="Chromosome"/>
</dbReference>
<sequence length="167" mass="16945">MLIRAATHADIPQIHAVTAAAFGQVAEADLIEALGDAGHVTLSLVAADDHGEVAGHVLFSPVGIPGVAGLAVGLAPIAVAPEYQRRGLGAALVREGLRQLHGDGVAAVVVLGDPGYYRRFGFTPASRFGLSCPYDVSGDYFMALELSPGALAGANGVVGYAPEFAAL</sequence>
<name>A0ABY6DJJ5_9NEIS</name>
<proteinExistence type="predicted"/>
<gene>
    <name evidence="2" type="ORF">N8I74_14575</name>
</gene>
<dbReference type="CDD" id="cd04301">
    <property type="entry name" value="NAT_SF"/>
    <property type="match status" value="1"/>
</dbReference>
<dbReference type="SUPFAM" id="SSF55729">
    <property type="entry name" value="Acyl-CoA N-acyltransferases (Nat)"/>
    <property type="match status" value="1"/>
</dbReference>
<dbReference type="EMBL" id="CP106753">
    <property type="protein sequence ID" value="UXY14534.1"/>
    <property type="molecule type" value="Genomic_DNA"/>
</dbReference>
<reference evidence="2" key="1">
    <citation type="submission" date="2022-10" db="EMBL/GenBank/DDBJ databases">
        <title>Chitiniphilus purpureus sp. nov., a novel chitin-degrading bacterium isolated from crawfish pond sediment.</title>
        <authorList>
            <person name="Li K."/>
        </authorList>
    </citation>
    <scope>NUCLEOTIDE SEQUENCE</scope>
    <source>
        <strain evidence="2">CD1</strain>
    </source>
</reference>
<dbReference type="Pfam" id="PF13527">
    <property type="entry name" value="Acetyltransf_9"/>
    <property type="match status" value="1"/>
</dbReference>
<dbReference type="InterPro" id="IPR016181">
    <property type="entry name" value="Acyl_CoA_acyltransferase"/>
</dbReference>
<evidence type="ECO:0000259" key="1">
    <source>
        <dbReference type="PROSITE" id="PS51186"/>
    </source>
</evidence>
<evidence type="ECO:0000313" key="2">
    <source>
        <dbReference type="EMBL" id="UXY14534.1"/>
    </source>
</evidence>
<dbReference type="InterPro" id="IPR050276">
    <property type="entry name" value="MshD_Acetyltransferase"/>
</dbReference>
<dbReference type="RefSeq" id="WP_263123834.1">
    <property type="nucleotide sequence ID" value="NZ_CP106753.1"/>
</dbReference>
<evidence type="ECO:0000313" key="3">
    <source>
        <dbReference type="Proteomes" id="UP001061302"/>
    </source>
</evidence>
<keyword evidence="3" id="KW-1185">Reference proteome</keyword>
<protein>
    <submittedName>
        <fullName evidence="2">N-acetyltransferase</fullName>
    </submittedName>
</protein>
<dbReference type="PANTHER" id="PTHR43617">
    <property type="entry name" value="L-AMINO ACID N-ACETYLTRANSFERASE"/>
    <property type="match status" value="1"/>
</dbReference>
<dbReference type="PROSITE" id="PS51186">
    <property type="entry name" value="GNAT"/>
    <property type="match status" value="1"/>
</dbReference>
<accession>A0ABY6DJJ5</accession>
<dbReference type="Gene3D" id="3.40.630.30">
    <property type="match status" value="1"/>
</dbReference>
<dbReference type="PANTHER" id="PTHR43617:SF2">
    <property type="entry name" value="UPF0039 PROTEIN SLL0451"/>
    <property type="match status" value="1"/>
</dbReference>